<gene>
    <name evidence="1" type="ORF">CKO13_02510</name>
</gene>
<dbReference type="InterPro" id="IPR036291">
    <property type="entry name" value="NAD(P)-bd_dom_sf"/>
</dbReference>
<dbReference type="EMBL" id="NRSH01000014">
    <property type="protein sequence ID" value="MBK1725908.1"/>
    <property type="molecule type" value="Genomic_DNA"/>
</dbReference>
<comment type="caution">
    <text evidence="1">The sequence shown here is derived from an EMBL/GenBank/DDBJ whole genome shotgun (WGS) entry which is preliminary data.</text>
</comment>
<dbReference type="InterPro" id="IPR002347">
    <property type="entry name" value="SDR_fam"/>
</dbReference>
<dbReference type="Proteomes" id="UP000738126">
    <property type="component" value="Unassembled WGS sequence"/>
</dbReference>
<dbReference type="PANTHER" id="PTHR44656:SF7">
    <property type="entry name" value="DEHYDROGENASE_REDUCTASE SDR FAMILY MEMBER 12"/>
    <property type="match status" value="1"/>
</dbReference>
<dbReference type="SUPFAM" id="SSF51735">
    <property type="entry name" value="NAD(P)-binding Rossmann-fold domains"/>
    <property type="match status" value="1"/>
</dbReference>
<evidence type="ECO:0000313" key="1">
    <source>
        <dbReference type="EMBL" id="MBK1725908.1"/>
    </source>
</evidence>
<keyword evidence="2" id="KW-1185">Reference proteome</keyword>
<reference evidence="1 2" key="1">
    <citation type="journal article" date="2020" name="Microorganisms">
        <title>Osmotic Adaptation and Compatible Solute Biosynthesis of Phototrophic Bacteria as Revealed from Genome Analyses.</title>
        <authorList>
            <person name="Imhoff J.F."/>
            <person name="Rahn T."/>
            <person name="Kunzel S."/>
            <person name="Keller A."/>
            <person name="Neulinger S.C."/>
        </authorList>
    </citation>
    <scope>NUCLEOTIDE SEQUENCE [LARGE SCALE GENOMIC DNA]</scope>
    <source>
        <strain evidence="1 2">DSM 15116</strain>
    </source>
</reference>
<evidence type="ECO:0008006" key="3">
    <source>
        <dbReference type="Google" id="ProtNLM"/>
    </source>
</evidence>
<accession>A0ABS1E4M1</accession>
<dbReference type="Pfam" id="PF00106">
    <property type="entry name" value="adh_short"/>
    <property type="match status" value="1"/>
</dbReference>
<protein>
    <recommendedName>
        <fullName evidence="3">Short-chain dehydrogenase/reductase SDR</fullName>
    </recommendedName>
</protein>
<sequence length="312" mass="34660">MWQGLDRLQDASIFFSFDRTGFERHAERRPAFQEPLRDAASQPLVGLVTGGSRGIGQAAVERLRGLGHRVLACGRSPGSGGDPDYRPLDTSDWAAVARAADELPALDFLALNAGGMPERFEANAQGVEMQMASQLFGHFLLARNLVSLGKLKPGGRIVWMSSGGMYLKRLHLDHIFENEHYSKVETYANVKRAQVVVNREMAEVPEFQGIDCLAMHPGWVDTAGIQAAIPGFWRLTSGRLRTPEQGADTLVWLVTRPPAAELGGGAPALRSGALYFDRREARAHLFPWTRERLTDRLRLLELLEEQLAPYYR</sequence>
<dbReference type="PRINTS" id="PR00081">
    <property type="entry name" value="GDHRDH"/>
</dbReference>
<dbReference type="InterPro" id="IPR052992">
    <property type="entry name" value="SDR_member_12"/>
</dbReference>
<dbReference type="RefSeq" id="WP_200256512.1">
    <property type="nucleotide sequence ID" value="NZ_NRSH01000014.1"/>
</dbReference>
<proteinExistence type="predicted"/>
<organism evidence="1 2">
    <name type="scientific">Halorhodospira neutriphila</name>
    <dbReference type="NCBI Taxonomy" id="168379"/>
    <lineage>
        <taxon>Bacteria</taxon>
        <taxon>Pseudomonadati</taxon>
        <taxon>Pseudomonadota</taxon>
        <taxon>Gammaproteobacteria</taxon>
        <taxon>Chromatiales</taxon>
        <taxon>Ectothiorhodospiraceae</taxon>
        <taxon>Halorhodospira</taxon>
    </lineage>
</organism>
<dbReference type="PANTHER" id="PTHR44656">
    <property type="entry name" value="DEHYDROGENASE/REDUCTASE SDR FAMILY MEMBER 12"/>
    <property type="match status" value="1"/>
</dbReference>
<evidence type="ECO:0000313" key="2">
    <source>
        <dbReference type="Proteomes" id="UP000738126"/>
    </source>
</evidence>
<name>A0ABS1E4M1_9GAMM</name>
<dbReference type="Gene3D" id="3.40.50.720">
    <property type="entry name" value="NAD(P)-binding Rossmann-like Domain"/>
    <property type="match status" value="1"/>
</dbReference>